<dbReference type="Pfam" id="PF08666">
    <property type="entry name" value="SAF"/>
    <property type="match status" value="1"/>
</dbReference>
<dbReference type="CDD" id="cd11614">
    <property type="entry name" value="SAF_CpaB_FlgA_like"/>
    <property type="match status" value="1"/>
</dbReference>
<dbReference type="InterPro" id="IPR036732">
    <property type="entry name" value="AFP_Neu5c_C_sf"/>
</dbReference>
<organism evidence="2 3">
    <name type="scientific">Thermoanaerobacter thermohydrosulfuricus</name>
    <name type="common">Clostridium thermohydrosulfuricum</name>
    <dbReference type="NCBI Taxonomy" id="1516"/>
    <lineage>
        <taxon>Bacteria</taxon>
        <taxon>Bacillati</taxon>
        <taxon>Bacillota</taxon>
        <taxon>Clostridia</taxon>
        <taxon>Thermoanaerobacterales</taxon>
        <taxon>Thermoanaerobacteraceae</taxon>
        <taxon>Thermoanaerobacter</taxon>
    </lineage>
</organism>
<dbReference type="RefSeq" id="WP_074591912.1">
    <property type="nucleotide sequence ID" value="NZ_FNBS01000002.1"/>
</dbReference>
<dbReference type="SUPFAM" id="SSF51269">
    <property type="entry name" value="AFP III-like domain"/>
    <property type="match status" value="1"/>
</dbReference>
<gene>
    <name evidence="2" type="ORF">SAMN04244560_00128</name>
</gene>
<evidence type="ECO:0000313" key="2">
    <source>
        <dbReference type="EMBL" id="SDF02754.1"/>
    </source>
</evidence>
<dbReference type="Proteomes" id="UP000183404">
    <property type="component" value="Unassembled WGS sequence"/>
</dbReference>
<dbReference type="Gene3D" id="3.90.1210.10">
    <property type="entry name" value="Antifreeze-like/N-acetylneuraminic acid synthase C-terminal domain"/>
    <property type="match status" value="1"/>
</dbReference>
<evidence type="ECO:0000313" key="3">
    <source>
        <dbReference type="Proteomes" id="UP000183404"/>
    </source>
</evidence>
<evidence type="ECO:0000259" key="1">
    <source>
        <dbReference type="SMART" id="SM00858"/>
    </source>
</evidence>
<reference evidence="2 3" key="1">
    <citation type="submission" date="2016-10" db="EMBL/GenBank/DDBJ databases">
        <authorList>
            <person name="de Groot N.N."/>
        </authorList>
    </citation>
    <scope>NUCLEOTIDE SEQUENCE [LARGE SCALE GENOMIC DNA]</scope>
    <source>
        <strain evidence="2 3">DSM 569</strain>
    </source>
</reference>
<feature type="domain" description="SAF" evidence="1">
    <location>
        <begin position="30"/>
        <end position="91"/>
    </location>
</feature>
<protein>
    <submittedName>
        <fullName evidence="2">SAF domain-containing protein</fullName>
    </submittedName>
</protein>
<dbReference type="SMART" id="SM00858">
    <property type="entry name" value="SAF"/>
    <property type="match status" value="1"/>
</dbReference>
<dbReference type="AlphaFoldDB" id="A0A1G7HR41"/>
<dbReference type="InterPro" id="IPR013974">
    <property type="entry name" value="SAF"/>
</dbReference>
<accession>A0A1G7HR41</accession>
<proteinExistence type="predicted"/>
<sequence length="187" mass="19633">MSKIIKIGIITAVFVFLAAFLVLNSIQGTVNVVVAAKPINAGTVITQDMLITKSIPASLAADLVKSPQEVVGKSLNTSRTKGDFIPRSIVMQKGLEITPGNVLISINVPYEDAKLISVGDTISLVLLSNTAGGANQTVSGLKVYSIEQTTSAVNGTVNTIAVLETTPDKASLIAPYVKSNSFKIFKE</sequence>
<dbReference type="EMBL" id="FNBS01000002">
    <property type="protein sequence ID" value="SDF02754.1"/>
    <property type="molecule type" value="Genomic_DNA"/>
</dbReference>
<name>A0A1G7HR41_THETY</name>